<dbReference type="AlphaFoldDB" id="A0A7J9FV87"/>
<dbReference type="Proteomes" id="UP000593568">
    <property type="component" value="Unassembled WGS sequence"/>
</dbReference>
<evidence type="ECO:0000259" key="7">
    <source>
        <dbReference type="Pfam" id="PF13947"/>
    </source>
</evidence>
<evidence type="ECO:0000256" key="1">
    <source>
        <dbReference type="ARBA" id="ARBA00004167"/>
    </source>
</evidence>
<keyword evidence="3 6" id="KW-0732">Signal</keyword>
<reference evidence="8 9" key="1">
    <citation type="journal article" date="2019" name="Genome Biol. Evol.">
        <title>Insights into the evolution of the New World diploid cottons (Gossypium, subgenus Houzingenia) based on genome sequencing.</title>
        <authorList>
            <person name="Grover C.E."/>
            <person name="Arick M.A. 2nd"/>
            <person name="Thrash A."/>
            <person name="Conover J.L."/>
            <person name="Sanders W.S."/>
            <person name="Peterson D.G."/>
            <person name="Frelichowski J.E."/>
            <person name="Scheffler J.A."/>
            <person name="Scheffler B.E."/>
            <person name="Wendel J.F."/>
        </authorList>
    </citation>
    <scope>NUCLEOTIDE SEQUENCE [LARGE SCALE GENOMIC DNA]</scope>
    <source>
        <strain evidence="8">8</strain>
        <tissue evidence="8">Leaf</tissue>
    </source>
</reference>
<proteinExistence type="predicted"/>
<feature type="non-terminal residue" evidence="8">
    <location>
        <position position="656"/>
    </location>
</feature>
<comment type="caution">
    <text evidence="8">The sequence shown here is derived from an EMBL/GenBank/DDBJ whole genome shotgun (WGS) entry which is preliminary data.</text>
</comment>
<dbReference type="Pfam" id="PF13947">
    <property type="entry name" value="GUB_WAK_bind"/>
    <property type="match status" value="3"/>
</dbReference>
<name>A0A7J9FV87_9ROSI</name>
<sequence length="656" mass="72667">MGIRMVFYFILQLPQLIQSASPFEAGEAGCKETCENVSIPYPFGIKRGCYHNSWFRVTCNKTINGTKPFISRINMELLPSYWSVEDNRVTVNNPVTYLNCDDKGNNGTTSSSVNLQGSPFFLSEQNIFGSVGCGYLAIIFRNNQTYPIAACLQQRCEDPISSKLAGCLTMVSENLTSYTTALRPMTEIISPGEKESSKRCTSTFIGDSTMFSEIISIDMTHVPVTLEWNPVKCNLEASLCSIVRPHYVLPYKTSCNESCGNVDIPFPFGIKVGCYKSEWFRVTCNKTADGEKPFISSISMQLLNVSFYEGTILVNNSVIYSNCLGKDRENNEGSVNLTSTPFFFSHIFNRFMSIGCGNLATFLHSPTDDHPIGGCKLPPCDSTSLCSIVEPHHVLPYKTSCNERCGNVDIPFPFGIKAGCYKSKWFRVTCNKTADGEKPFISSINMQLLNVSFYEGTVLVNNSVIYSNCPGKDRENSEGSVNLTGTPFFFSHIFDRFMSIGCGNLATFLHSPTNDHRIGGCKLPPCENNMTSIFRCAVNIPSGLSSFVANIIQIYPNNGSKRSCTSAFIVDTRFLDSLEANSDHNATTTNRSGTYVPTTLQWGIPKRGLCELGEESGTLCSPDGRYCWTSLSQMHLCVCTLDTYNDYDYLSTDVCQ</sequence>
<feature type="domain" description="Wall-associated receptor kinase galacturonan-binding" evidence="7">
    <location>
        <begin position="401"/>
        <end position="460"/>
    </location>
</feature>
<accession>A0A7J9FV87</accession>
<comment type="subcellular location">
    <subcellularLocation>
        <location evidence="1">Membrane</location>
        <topology evidence="1">Single-pass membrane protein</topology>
    </subcellularLocation>
</comment>
<dbReference type="GO" id="GO:0030247">
    <property type="term" value="F:polysaccharide binding"/>
    <property type="evidence" value="ECO:0007669"/>
    <property type="project" value="InterPro"/>
</dbReference>
<keyword evidence="2" id="KW-0812">Transmembrane</keyword>
<evidence type="ECO:0000256" key="6">
    <source>
        <dbReference type="SAM" id="SignalP"/>
    </source>
</evidence>
<evidence type="ECO:0000256" key="3">
    <source>
        <dbReference type="ARBA" id="ARBA00022729"/>
    </source>
</evidence>
<keyword evidence="5" id="KW-0472">Membrane</keyword>
<evidence type="ECO:0000313" key="9">
    <source>
        <dbReference type="Proteomes" id="UP000593568"/>
    </source>
</evidence>
<evidence type="ECO:0000256" key="4">
    <source>
        <dbReference type="ARBA" id="ARBA00022989"/>
    </source>
</evidence>
<organism evidence="8 9">
    <name type="scientific">Gossypium trilobum</name>
    <dbReference type="NCBI Taxonomy" id="34281"/>
    <lineage>
        <taxon>Eukaryota</taxon>
        <taxon>Viridiplantae</taxon>
        <taxon>Streptophyta</taxon>
        <taxon>Embryophyta</taxon>
        <taxon>Tracheophyta</taxon>
        <taxon>Spermatophyta</taxon>
        <taxon>Magnoliopsida</taxon>
        <taxon>eudicotyledons</taxon>
        <taxon>Gunneridae</taxon>
        <taxon>Pentapetalae</taxon>
        <taxon>rosids</taxon>
        <taxon>malvids</taxon>
        <taxon>Malvales</taxon>
        <taxon>Malvaceae</taxon>
        <taxon>Malvoideae</taxon>
        <taxon>Gossypium</taxon>
    </lineage>
</organism>
<feature type="chain" id="PRO_5029606553" description="Wall-associated receptor kinase galacturonan-binding domain-containing protein" evidence="6">
    <location>
        <begin position="20"/>
        <end position="656"/>
    </location>
</feature>
<feature type="signal peptide" evidence="6">
    <location>
        <begin position="1"/>
        <end position="19"/>
    </location>
</feature>
<evidence type="ECO:0000256" key="2">
    <source>
        <dbReference type="ARBA" id="ARBA00022692"/>
    </source>
</evidence>
<dbReference type="GO" id="GO:0016020">
    <property type="term" value="C:membrane"/>
    <property type="evidence" value="ECO:0007669"/>
    <property type="project" value="UniProtKB-SubCell"/>
</dbReference>
<feature type="domain" description="Wall-associated receptor kinase galacturonan-binding" evidence="7">
    <location>
        <begin position="30"/>
        <end position="71"/>
    </location>
</feature>
<protein>
    <recommendedName>
        <fullName evidence="7">Wall-associated receptor kinase galacturonan-binding domain-containing protein</fullName>
    </recommendedName>
</protein>
<evidence type="ECO:0000256" key="5">
    <source>
        <dbReference type="ARBA" id="ARBA00023136"/>
    </source>
</evidence>
<keyword evidence="9" id="KW-1185">Reference proteome</keyword>
<evidence type="ECO:0000313" key="8">
    <source>
        <dbReference type="EMBL" id="MBA0789240.1"/>
    </source>
</evidence>
<keyword evidence="4" id="KW-1133">Transmembrane helix</keyword>
<dbReference type="InterPro" id="IPR025287">
    <property type="entry name" value="WAK_GUB"/>
</dbReference>
<dbReference type="EMBL" id="JABEZW010229200">
    <property type="protein sequence ID" value="MBA0789240.1"/>
    <property type="molecule type" value="Genomic_DNA"/>
</dbReference>
<dbReference type="PANTHER" id="PTHR33491">
    <property type="entry name" value="OSJNBA0016N04.9 PROTEIN"/>
    <property type="match status" value="1"/>
</dbReference>
<feature type="domain" description="Wall-associated receptor kinase galacturonan-binding" evidence="7">
    <location>
        <begin position="255"/>
        <end position="315"/>
    </location>
</feature>
<gene>
    <name evidence="8" type="ORF">Gotri_000150</name>
</gene>